<reference evidence="2" key="1">
    <citation type="submission" date="2021-01" db="EMBL/GenBank/DDBJ databases">
        <authorList>
            <person name="Corre E."/>
            <person name="Pelletier E."/>
            <person name="Niang G."/>
            <person name="Scheremetjew M."/>
            <person name="Finn R."/>
            <person name="Kale V."/>
            <person name="Holt S."/>
            <person name="Cochrane G."/>
            <person name="Meng A."/>
            <person name="Brown T."/>
            <person name="Cohen L."/>
        </authorList>
    </citation>
    <scope>NUCLEOTIDE SEQUENCE</scope>
    <source>
        <strain evidence="2">RCC3387</strain>
    </source>
</reference>
<dbReference type="EMBL" id="HBGW01039878">
    <property type="protein sequence ID" value="CAD9564439.1"/>
    <property type="molecule type" value="Transcribed_RNA"/>
</dbReference>
<organism evidence="2">
    <name type="scientific">Zooxanthella nutricula</name>
    <dbReference type="NCBI Taxonomy" id="1333877"/>
    <lineage>
        <taxon>Eukaryota</taxon>
        <taxon>Sar</taxon>
        <taxon>Alveolata</taxon>
        <taxon>Dinophyceae</taxon>
        <taxon>Peridiniales</taxon>
        <taxon>Peridiniales incertae sedis</taxon>
        <taxon>Zooxanthella</taxon>
    </lineage>
</organism>
<feature type="chain" id="PRO_5030160638" description="Cupin type-1 domain-containing protein" evidence="1">
    <location>
        <begin position="38"/>
        <end position="493"/>
    </location>
</feature>
<name>A0A6U9UUQ1_9DINO</name>
<evidence type="ECO:0000313" key="2">
    <source>
        <dbReference type="EMBL" id="CAD9564439.1"/>
    </source>
</evidence>
<evidence type="ECO:0000256" key="1">
    <source>
        <dbReference type="SAM" id="SignalP"/>
    </source>
</evidence>
<accession>A0A6U9UUQ1</accession>
<protein>
    <recommendedName>
        <fullName evidence="3">Cupin type-1 domain-containing protein</fullName>
    </recommendedName>
</protein>
<dbReference type="InterPro" id="IPR011051">
    <property type="entry name" value="RmlC_Cupin_sf"/>
</dbReference>
<keyword evidence="1" id="KW-0732">Signal</keyword>
<gene>
    <name evidence="2" type="ORF">BRAN1462_LOCUS25193</name>
</gene>
<sequence length="493" mass="53902">MVLACVMPHAGAPGGLTLPSAVFFLILVAGASQSTSGDCPARPASSFGGACASGRSSAVESMDESSLLQTAGVSRHSGAVAVSGTPPWINPETCSWEGDYSIHPEYWKEAAQIFELISGCHQGNCYRRVLVTKVTIAALRRTPIFSASVTGVMCVQSGTVTLLRALRQQEEYTPGVCFRLFKGEKISLLNKGEQEVGLFKMVNVKKIPYVNINQVSHVCERGWTSKDKDDYKFVEYCGTGMYNYMGCNDTLDKANKLYGTYDPDNGTKDWEEPCRDACAINGVPPPTKQWKKEDKEIPMTGTWPIQGGHSGAIFNFGFGSGARIYVERTVRLQGTRSPVHAHDFGGITCVQEGEMTLLLDKYGSSECHSPSCGLLVKKTGECYWMPAKRFMTAMNTGTGITKMFDMFMYPLSWLKAMPTLALHPKEILDPSLEIRNALHDASCSGPSGLDAVAPWHDNSQGCSCRPKQNWTDASLHWECATEEVAPQDWPDAH</sequence>
<evidence type="ECO:0008006" key="3">
    <source>
        <dbReference type="Google" id="ProtNLM"/>
    </source>
</evidence>
<proteinExistence type="predicted"/>
<dbReference type="AlphaFoldDB" id="A0A6U9UUQ1"/>
<dbReference type="SUPFAM" id="SSF51182">
    <property type="entry name" value="RmlC-like cupins"/>
    <property type="match status" value="1"/>
</dbReference>
<feature type="signal peptide" evidence="1">
    <location>
        <begin position="1"/>
        <end position="37"/>
    </location>
</feature>